<dbReference type="EMBL" id="UFQT01000806">
    <property type="protein sequence ID" value="SSX27353.1"/>
    <property type="molecule type" value="Genomic_DNA"/>
</dbReference>
<name>A0A336MEX4_CULSO</name>
<reference evidence="1" key="1">
    <citation type="submission" date="2018-07" db="EMBL/GenBank/DDBJ databases">
        <authorList>
            <person name="Quirk P.G."/>
            <person name="Krulwich T.A."/>
        </authorList>
    </citation>
    <scope>NUCLEOTIDE SEQUENCE</scope>
</reference>
<accession>A0A336MEX4</accession>
<proteinExistence type="predicted"/>
<dbReference type="AlphaFoldDB" id="A0A336MEX4"/>
<evidence type="ECO:0000313" key="1">
    <source>
        <dbReference type="EMBL" id="SSX27353.1"/>
    </source>
</evidence>
<organism evidence="1">
    <name type="scientific">Culicoides sonorensis</name>
    <name type="common">Biting midge</name>
    <dbReference type="NCBI Taxonomy" id="179676"/>
    <lineage>
        <taxon>Eukaryota</taxon>
        <taxon>Metazoa</taxon>
        <taxon>Ecdysozoa</taxon>
        <taxon>Arthropoda</taxon>
        <taxon>Hexapoda</taxon>
        <taxon>Insecta</taxon>
        <taxon>Pterygota</taxon>
        <taxon>Neoptera</taxon>
        <taxon>Endopterygota</taxon>
        <taxon>Diptera</taxon>
        <taxon>Nematocera</taxon>
        <taxon>Chironomoidea</taxon>
        <taxon>Ceratopogonidae</taxon>
        <taxon>Ceratopogoninae</taxon>
        <taxon>Culicoides</taxon>
        <taxon>Monoculicoides</taxon>
    </lineage>
</organism>
<protein>
    <submittedName>
        <fullName evidence="1">CSON014456 protein</fullName>
    </submittedName>
</protein>
<sequence>MRLQAAALAAKPVQDVTTSVSSANGQQSLYNLQQSAGVAGNPLLKTPLQNAQAAQAQALQSAQVQAQALQAANQGLLNAAAHQQQGQYSALTAAAANRAAAVAGMPGLALQQGFGREYADPYLGHSIGPVPNYGAAMYRGFNRFTPY</sequence>
<gene>
    <name evidence="1" type="primary">CSON014456</name>
</gene>
<dbReference type="VEuPathDB" id="VectorBase:CSON014456"/>